<dbReference type="AlphaFoldDB" id="A0A6U3W949"/>
<proteinExistence type="predicted"/>
<protein>
    <submittedName>
        <fullName evidence="2">Uncharacterized protein</fullName>
    </submittedName>
</protein>
<sequence length="300" mass="33733">MADFIDDIKENHKNYLNVVAFLINVVVTYCMGVFGPQNDQEILFQYQTLVTPAEWTFVTWLVITISQGVLTAMQFRREHRGKEIVVEAIGYYFIGLCLGQAAWVLAVIFGYFTFSFIAMLATLLCLIMIFKAQYNIPLAGEGKWEYWYFRFPIELHLGWLISMSFVNFNVMLEDLDASSTWLLAGAGISLVGTLICAAGSLWYLSKPKFVIAMALAWAMLGVSIELRNPKQSIFAGYLDSQISAVQISAAFIATIIFTALIVRLIKGVIKERYQERVLELTKSQEEAQTEAAASADYVLA</sequence>
<keyword evidence="1" id="KW-1133">Transmembrane helix</keyword>
<dbReference type="PANTHER" id="PTHR33802">
    <property type="entry name" value="SI:CH211-161H7.5-RELATED"/>
    <property type="match status" value="1"/>
</dbReference>
<feature type="transmembrane region" description="Helical" evidence="1">
    <location>
        <begin position="182"/>
        <end position="204"/>
    </location>
</feature>
<keyword evidence="1" id="KW-0472">Membrane</keyword>
<dbReference type="EMBL" id="HBNS01061293">
    <property type="protein sequence ID" value="CAE4669055.1"/>
    <property type="molecule type" value="Transcribed_RNA"/>
</dbReference>
<evidence type="ECO:0000256" key="1">
    <source>
        <dbReference type="SAM" id="Phobius"/>
    </source>
</evidence>
<feature type="transmembrane region" description="Helical" evidence="1">
    <location>
        <begin position="209"/>
        <end position="226"/>
    </location>
</feature>
<name>A0A6U3W949_9STRA</name>
<feature type="transmembrane region" description="Helical" evidence="1">
    <location>
        <begin position="84"/>
        <end position="103"/>
    </location>
</feature>
<keyword evidence="1" id="KW-0812">Transmembrane</keyword>
<gene>
    <name evidence="2" type="ORF">DBRI00130_LOCUS44179</name>
</gene>
<accession>A0A6U3W949</accession>
<feature type="transmembrane region" description="Helical" evidence="1">
    <location>
        <begin position="151"/>
        <end position="170"/>
    </location>
</feature>
<feature type="transmembrane region" description="Helical" evidence="1">
    <location>
        <begin position="109"/>
        <end position="130"/>
    </location>
</feature>
<feature type="transmembrane region" description="Helical" evidence="1">
    <location>
        <begin position="15"/>
        <end position="35"/>
    </location>
</feature>
<feature type="transmembrane region" description="Helical" evidence="1">
    <location>
        <begin position="55"/>
        <end position="72"/>
    </location>
</feature>
<organism evidence="2">
    <name type="scientific">Ditylum brightwellii</name>
    <dbReference type="NCBI Taxonomy" id="49249"/>
    <lineage>
        <taxon>Eukaryota</taxon>
        <taxon>Sar</taxon>
        <taxon>Stramenopiles</taxon>
        <taxon>Ochrophyta</taxon>
        <taxon>Bacillariophyta</taxon>
        <taxon>Mediophyceae</taxon>
        <taxon>Lithodesmiophycidae</taxon>
        <taxon>Lithodesmiales</taxon>
        <taxon>Lithodesmiaceae</taxon>
        <taxon>Ditylum</taxon>
    </lineage>
</organism>
<feature type="transmembrane region" description="Helical" evidence="1">
    <location>
        <begin position="246"/>
        <end position="265"/>
    </location>
</feature>
<reference evidence="2" key="1">
    <citation type="submission" date="2021-01" db="EMBL/GenBank/DDBJ databases">
        <authorList>
            <person name="Corre E."/>
            <person name="Pelletier E."/>
            <person name="Niang G."/>
            <person name="Scheremetjew M."/>
            <person name="Finn R."/>
            <person name="Kale V."/>
            <person name="Holt S."/>
            <person name="Cochrane G."/>
            <person name="Meng A."/>
            <person name="Brown T."/>
            <person name="Cohen L."/>
        </authorList>
    </citation>
    <scope>NUCLEOTIDE SEQUENCE</scope>
    <source>
        <strain evidence="2">GSO104</strain>
    </source>
</reference>
<dbReference type="PANTHER" id="PTHR33802:SF2">
    <property type="entry name" value="EF-HAND DOMAIN-CONTAINING PROTEIN"/>
    <property type="match status" value="1"/>
</dbReference>
<evidence type="ECO:0000313" key="2">
    <source>
        <dbReference type="EMBL" id="CAE4669055.1"/>
    </source>
</evidence>